<keyword evidence="9" id="KW-1133">Transmembrane helix</keyword>
<dbReference type="InterPro" id="IPR008207">
    <property type="entry name" value="Sig_transdc_His_kin_Hpt_dom"/>
</dbReference>
<dbReference type="InterPro" id="IPR000700">
    <property type="entry name" value="PAS-assoc_C"/>
</dbReference>
<dbReference type="Pfam" id="PF00072">
    <property type="entry name" value="Response_reg"/>
    <property type="match status" value="1"/>
</dbReference>
<feature type="modified residue" description="Phosphohistidine" evidence="12">
    <location>
        <position position="1207"/>
    </location>
</feature>
<dbReference type="PROSITE" id="PS50894">
    <property type="entry name" value="HPT"/>
    <property type="match status" value="1"/>
</dbReference>
<dbReference type="SMART" id="SM00387">
    <property type="entry name" value="HATPase_c"/>
    <property type="match status" value="1"/>
</dbReference>
<feature type="domain" description="PAC" evidence="19">
    <location>
        <begin position="534"/>
        <end position="588"/>
    </location>
</feature>
<dbReference type="InterPro" id="IPR035965">
    <property type="entry name" value="PAS-like_dom_sf"/>
</dbReference>
<dbReference type="GO" id="GO:0000155">
    <property type="term" value="F:phosphorelay sensor kinase activity"/>
    <property type="evidence" value="ECO:0007669"/>
    <property type="project" value="InterPro"/>
</dbReference>
<feature type="modified residue" description="4-aspartylphosphate" evidence="13">
    <location>
        <position position="1045"/>
    </location>
</feature>
<keyword evidence="11" id="KW-0472">Membrane</keyword>
<keyword evidence="4" id="KW-1003">Cell membrane</keyword>
<dbReference type="Pfam" id="PF01627">
    <property type="entry name" value="Hpt"/>
    <property type="match status" value="1"/>
</dbReference>
<dbReference type="Pfam" id="PF08447">
    <property type="entry name" value="PAS_3"/>
    <property type="match status" value="1"/>
</dbReference>
<evidence type="ECO:0000256" key="14">
    <source>
        <dbReference type="SAM" id="Coils"/>
    </source>
</evidence>
<keyword evidence="7" id="KW-0547">Nucleotide-binding</keyword>
<dbReference type="CDD" id="cd00082">
    <property type="entry name" value="HisKA"/>
    <property type="match status" value="1"/>
</dbReference>
<evidence type="ECO:0000259" key="17">
    <source>
        <dbReference type="PROSITE" id="PS50110"/>
    </source>
</evidence>
<evidence type="ECO:0000256" key="1">
    <source>
        <dbReference type="ARBA" id="ARBA00000085"/>
    </source>
</evidence>
<dbReference type="PANTHER" id="PTHR45339">
    <property type="entry name" value="HYBRID SIGNAL TRANSDUCTION HISTIDINE KINASE J"/>
    <property type="match status" value="1"/>
</dbReference>
<dbReference type="SMART" id="SM00388">
    <property type="entry name" value="HisKA"/>
    <property type="match status" value="1"/>
</dbReference>
<dbReference type="EMBL" id="JAAIJQ010000058">
    <property type="protein sequence ID" value="NEV63661.1"/>
    <property type="molecule type" value="Genomic_DNA"/>
</dbReference>
<evidence type="ECO:0000256" key="12">
    <source>
        <dbReference type="PROSITE-ProRule" id="PRU00110"/>
    </source>
</evidence>
<evidence type="ECO:0000256" key="7">
    <source>
        <dbReference type="ARBA" id="ARBA00022741"/>
    </source>
</evidence>
<keyword evidence="10" id="KW-0902">Two-component regulatory system</keyword>
<dbReference type="InterPro" id="IPR003594">
    <property type="entry name" value="HATPase_dom"/>
</dbReference>
<dbReference type="Pfam" id="PF02518">
    <property type="entry name" value="HATPase_c"/>
    <property type="match status" value="1"/>
</dbReference>
<evidence type="ECO:0000256" key="8">
    <source>
        <dbReference type="ARBA" id="ARBA00022840"/>
    </source>
</evidence>
<dbReference type="PROSITE" id="PS50110">
    <property type="entry name" value="RESPONSE_REGULATORY"/>
    <property type="match status" value="1"/>
</dbReference>
<evidence type="ECO:0000256" key="3">
    <source>
        <dbReference type="ARBA" id="ARBA00012438"/>
    </source>
</evidence>
<feature type="domain" description="HPt" evidence="20">
    <location>
        <begin position="1168"/>
        <end position="1264"/>
    </location>
</feature>
<dbReference type="Gene3D" id="1.20.120.160">
    <property type="entry name" value="HPT domain"/>
    <property type="match status" value="1"/>
</dbReference>
<keyword evidence="8" id="KW-0067">ATP-binding</keyword>
<comment type="subcellular location">
    <subcellularLocation>
        <location evidence="2">Cell membrane</location>
        <topology evidence="2">Multi-pass membrane protein</topology>
    </subcellularLocation>
</comment>
<feature type="domain" description="Response regulatory" evidence="17">
    <location>
        <begin position="995"/>
        <end position="1112"/>
    </location>
</feature>
<dbReference type="Pfam" id="PF13426">
    <property type="entry name" value="PAS_9"/>
    <property type="match status" value="1"/>
</dbReference>
<dbReference type="Pfam" id="PF08448">
    <property type="entry name" value="PAS_4"/>
    <property type="match status" value="2"/>
</dbReference>
<organism evidence="21 22">
    <name type="scientific">Thiorhodococcus minor</name>
    <dbReference type="NCBI Taxonomy" id="57489"/>
    <lineage>
        <taxon>Bacteria</taxon>
        <taxon>Pseudomonadati</taxon>
        <taxon>Pseudomonadota</taxon>
        <taxon>Gammaproteobacteria</taxon>
        <taxon>Chromatiales</taxon>
        <taxon>Chromatiaceae</taxon>
        <taxon>Thiorhodococcus</taxon>
    </lineage>
</organism>
<dbReference type="CDD" id="cd16922">
    <property type="entry name" value="HATPase_EvgS-ArcB-TorS-like"/>
    <property type="match status" value="1"/>
</dbReference>
<evidence type="ECO:0000313" key="21">
    <source>
        <dbReference type="EMBL" id="NEV63661.1"/>
    </source>
</evidence>
<reference evidence="21 22" key="1">
    <citation type="submission" date="2020-02" db="EMBL/GenBank/DDBJ databases">
        <title>Genome sequences of Thiorhodococcus mannitoliphagus and Thiorhodococcus minor, purple sulfur photosynthetic bacteria in the gammaproteobacterial family, Chromatiaceae.</title>
        <authorList>
            <person name="Aviles F.A."/>
            <person name="Meyer T.E."/>
            <person name="Kyndt J.A."/>
        </authorList>
    </citation>
    <scope>NUCLEOTIDE SEQUENCE [LARGE SCALE GENOMIC DNA]</scope>
    <source>
        <strain evidence="21 22">DSM 11518</strain>
    </source>
</reference>
<dbReference type="Gene3D" id="3.40.50.2300">
    <property type="match status" value="1"/>
</dbReference>
<feature type="domain" description="PAC" evidence="19">
    <location>
        <begin position="680"/>
        <end position="730"/>
    </location>
</feature>
<comment type="catalytic activity">
    <reaction evidence="1">
        <text>ATP + protein L-histidine = ADP + protein N-phospho-L-histidine.</text>
        <dbReference type="EC" id="2.7.13.3"/>
    </reaction>
</comment>
<dbReference type="Gene3D" id="3.30.565.10">
    <property type="entry name" value="Histidine kinase-like ATPase, C-terminal domain"/>
    <property type="match status" value="1"/>
</dbReference>
<dbReference type="SUPFAM" id="SSF47384">
    <property type="entry name" value="Homodimeric domain of signal transducing histidine kinase"/>
    <property type="match status" value="1"/>
</dbReference>
<dbReference type="SMART" id="SM00091">
    <property type="entry name" value="PAS"/>
    <property type="match status" value="4"/>
</dbReference>
<evidence type="ECO:0000259" key="18">
    <source>
        <dbReference type="PROSITE" id="PS50112"/>
    </source>
</evidence>
<evidence type="ECO:0000259" key="16">
    <source>
        <dbReference type="PROSITE" id="PS50109"/>
    </source>
</evidence>
<dbReference type="PRINTS" id="PR00344">
    <property type="entry name" value="BCTRLSENSOR"/>
</dbReference>
<evidence type="ECO:0000256" key="9">
    <source>
        <dbReference type="ARBA" id="ARBA00022989"/>
    </source>
</evidence>
<evidence type="ECO:0000259" key="19">
    <source>
        <dbReference type="PROSITE" id="PS50113"/>
    </source>
</evidence>
<evidence type="ECO:0000256" key="4">
    <source>
        <dbReference type="ARBA" id="ARBA00022475"/>
    </source>
</evidence>
<feature type="domain" description="Histidine kinase" evidence="16">
    <location>
        <begin position="748"/>
        <end position="968"/>
    </location>
</feature>
<comment type="caution">
    <text evidence="21">The sequence shown here is derived from an EMBL/GenBank/DDBJ whole genome shotgun (WGS) entry which is preliminary data.</text>
</comment>
<sequence length="1352" mass="150466">MSRSARKASPEEIRTRALEALHKGRFDIPDEILQGADVEVAAVVESLRIYQAELQLQNDELQRAQRDNQRSLERFTAFFNTLPVAELVVDDHGLVTEANLAAQALFNLKHTHFHQHYFTRLIDEADRDLVVRAWRDLAGAQSAQLTELRFRGGAGGSFIGDLHIAPLFASAGEVERYVCAVIDRSEAVEQRRSLFETSERLRDREAHLQARLSDLGVLYAVLDETSQVDKPMEEVLQRILARLPEACVYPALADAVIRLPEGSFSTGSAQPSPWALRSTFRLSDGQQGELAIFYRERPADDDDLHPQVIEQSLLDAVAAHISVYVDRQRDEIWLRDTRERYRILAEYSPDWEYWLGADGQYQYVSPACTEITGYRAEDFMADPDLLVRLVHPEDRDLWLRHRVEALSSENPDHGMLELRMLSRTGEERWIAHVCSPVISAEGEFRGRRGVFRDVSERKRIEAELRKLSLAVEQSPESIVITDLKGTIQYVNDAFLATSGFSREEAIGHNPRILKSDLVPEETFASLWATILRGDVWHGDLVNRRKSGEVYHEHSVISPIRQTDGRITHFVAVKEDITEKKRLAEELERHRTRLEELVESRTIELRQKTRALQALIDTLPHMSWMKDLEGHFLAVNRVFAEIHGLTPEEMLGKTDQGVWPADAAARYVADDQEVMRTGQQVTSEECFPHRPNAIFETFKAPILDADGSVLGTVGFSRDITPQREMEAELARRAELAEAAARAKSAFLANMSHEIRTPMNAIIGLTHLVRRDTVSSRNLDRLSKIDGAARHLLTVINDILDLSKIEAGKLQLESSDFALQSLLDQVCSLVQDEARLKGLELKLELDDGPLWLRGDLTRLRQALLNYASNAVKFTEQGSVTLRAQVVGERAGRMRLRFEVEDTGIGIPEDRMSDLFQAFQQADGSTTRRFGGTGLGLAITRQLAQMMGGEVGAESAPGAGSRFWLTACLEPGEAMPEAVDLEQTEIEGELRARAQGVKILLAEDNSINRDVAAQLLSGVGILVESAENGEQAVEMAGSSADYALILMDMQMPVLDGLAATRAIRKLSDWKGRPILALTANVFADDRQACFDAGMDDFVAKPVEPRDLYAALLRWLPQDGPRARSPAIATAAPGGPEPEASEPGLPEEMLIARLEEMSGIDHERGLSMLGGDGGKYLSFLRRFLKSHGEDPQRMSDALARDAFETVRQLAHALKGVAGTLGMTAIAERATALNAALSGTDRPDRSQVRAMIAELERDFRPLKELLVQPPSVERHAPAAAQDPARGGEILGELAELLDQDNTKCFALMEEHAAVLQTLIGAQYAALEEHLARFDFEQALALVLEVRARLVEECSSQA</sequence>
<gene>
    <name evidence="21" type="ORF">G3446_17485</name>
</gene>
<dbReference type="InterPro" id="IPR005467">
    <property type="entry name" value="His_kinase_dom"/>
</dbReference>
<dbReference type="NCBIfam" id="TIGR00229">
    <property type="entry name" value="sensory_box"/>
    <property type="match status" value="4"/>
</dbReference>
<evidence type="ECO:0000259" key="20">
    <source>
        <dbReference type="PROSITE" id="PS50894"/>
    </source>
</evidence>
<feature type="compositionally biased region" description="Low complexity" evidence="15">
    <location>
        <begin position="1122"/>
        <end position="1139"/>
    </location>
</feature>
<dbReference type="SUPFAM" id="SSF47226">
    <property type="entry name" value="Histidine-containing phosphotransfer domain, HPT domain"/>
    <property type="match status" value="1"/>
</dbReference>
<dbReference type="GO" id="GO:0005524">
    <property type="term" value="F:ATP binding"/>
    <property type="evidence" value="ECO:0007669"/>
    <property type="project" value="UniProtKB-KW"/>
</dbReference>
<dbReference type="PROSITE" id="PS50112">
    <property type="entry name" value="PAS"/>
    <property type="match status" value="3"/>
</dbReference>
<dbReference type="InterPro" id="IPR000014">
    <property type="entry name" value="PAS"/>
</dbReference>
<dbReference type="InterPro" id="IPR003661">
    <property type="entry name" value="HisK_dim/P_dom"/>
</dbReference>
<dbReference type="InterPro" id="IPR001610">
    <property type="entry name" value="PAC"/>
</dbReference>
<dbReference type="InterPro" id="IPR036890">
    <property type="entry name" value="HATPase_C_sf"/>
</dbReference>
<dbReference type="InterPro" id="IPR004358">
    <property type="entry name" value="Sig_transdc_His_kin-like_C"/>
</dbReference>
<dbReference type="InterPro" id="IPR036097">
    <property type="entry name" value="HisK_dim/P_sf"/>
</dbReference>
<keyword evidence="22" id="KW-1185">Reference proteome</keyword>
<accession>A0A6M0K314</accession>
<keyword evidence="14" id="KW-0175">Coiled coil</keyword>
<feature type="domain" description="PAS" evidence="18">
    <location>
        <begin position="337"/>
        <end position="409"/>
    </location>
</feature>
<name>A0A6M0K314_9GAMM</name>
<feature type="coiled-coil region" evidence="14">
    <location>
        <begin position="44"/>
        <end position="74"/>
    </location>
</feature>
<evidence type="ECO:0000256" key="13">
    <source>
        <dbReference type="PROSITE-ProRule" id="PRU00169"/>
    </source>
</evidence>
<dbReference type="Gene3D" id="1.10.287.130">
    <property type="match status" value="1"/>
</dbReference>
<dbReference type="InterPro" id="IPR011006">
    <property type="entry name" value="CheY-like_superfamily"/>
</dbReference>
<evidence type="ECO:0000313" key="22">
    <source>
        <dbReference type="Proteomes" id="UP000483379"/>
    </source>
</evidence>
<feature type="region of interest" description="Disordered" evidence="15">
    <location>
        <begin position="1120"/>
        <end position="1139"/>
    </location>
</feature>
<dbReference type="SMART" id="SM00448">
    <property type="entry name" value="REC"/>
    <property type="match status" value="1"/>
</dbReference>
<evidence type="ECO:0000256" key="11">
    <source>
        <dbReference type="ARBA" id="ARBA00023136"/>
    </source>
</evidence>
<dbReference type="SMART" id="SM00086">
    <property type="entry name" value="PAC"/>
    <property type="match status" value="3"/>
</dbReference>
<dbReference type="FunFam" id="3.30.565.10:FF:000010">
    <property type="entry name" value="Sensor histidine kinase RcsC"/>
    <property type="match status" value="1"/>
</dbReference>
<feature type="domain" description="PAS" evidence="18">
    <location>
        <begin position="463"/>
        <end position="521"/>
    </location>
</feature>
<dbReference type="EC" id="2.7.13.3" evidence="3"/>
<evidence type="ECO:0000256" key="10">
    <source>
        <dbReference type="ARBA" id="ARBA00023012"/>
    </source>
</evidence>
<feature type="domain" description="PAS" evidence="18">
    <location>
        <begin position="607"/>
        <end position="653"/>
    </location>
</feature>
<dbReference type="InterPro" id="IPR001789">
    <property type="entry name" value="Sig_transdc_resp-reg_receiver"/>
</dbReference>
<dbReference type="SUPFAM" id="SSF55874">
    <property type="entry name" value="ATPase domain of HSP90 chaperone/DNA topoisomerase II/histidine kinase"/>
    <property type="match status" value="1"/>
</dbReference>
<evidence type="ECO:0000256" key="6">
    <source>
        <dbReference type="ARBA" id="ARBA00022692"/>
    </source>
</evidence>
<dbReference type="GO" id="GO:0005886">
    <property type="term" value="C:plasma membrane"/>
    <property type="evidence" value="ECO:0007669"/>
    <property type="project" value="UniProtKB-SubCell"/>
</dbReference>
<dbReference type="PROSITE" id="PS50109">
    <property type="entry name" value="HIS_KIN"/>
    <property type="match status" value="1"/>
</dbReference>
<dbReference type="PANTHER" id="PTHR45339:SF1">
    <property type="entry name" value="HYBRID SIGNAL TRANSDUCTION HISTIDINE KINASE J"/>
    <property type="match status" value="1"/>
</dbReference>
<feature type="coiled-coil region" evidence="14">
    <location>
        <begin position="572"/>
        <end position="603"/>
    </location>
</feature>
<dbReference type="InterPro" id="IPR036641">
    <property type="entry name" value="HPT_dom_sf"/>
</dbReference>
<dbReference type="InterPro" id="IPR013656">
    <property type="entry name" value="PAS_4"/>
</dbReference>
<protein>
    <recommendedName>
        <fullName evidence="3">histidine kinase</fullName>
        <ecNumber evidence="3">2.7.13.3</ecNumber>
    </recommendedName>
</protein>
<proteinExistence type="predicted"/>
<dbReference type="CDD" id="cd17546">
    <property type="entry name" value="REC_hyHK_CKI1_RcsC-like"/>
    <property type="match status" value="1"/>
</dbReference>
<dbReference type="SUPFAM" id="SSF52172">
    <property type="entry name" value="CheY-like"/>
    <property type="match status" value="1"/>
</dbReference>
<evidence type="ECO:0000256" key="2">
    <source>
        <dbReference type="ARBA" id="ARBA00004651"/>
    </source>
</evidence>
<dbReference type="Gene3D" id="3.30.450.20">
    <property type="entry name" value="PAS domain"/>
    <property type="match status" value="4"/>
</dbReference>
<dbReference type="Proteomes" id="UP000483379">
    <property type="component" value="Unassembled WGS sequence"/>
</dbReference>
<feature type="domain" description="PAC" evidence="19">
    <location>
        <begin position="414"/>
        <end position="466"/>
    </location>
</feature>
<keyword evidence="6" id="KW-0812">Transmembrane</keyword>
<dbReference type="CDD" id="cd00130">
    <property type="entry name" value="PAS"/>
    <property type="match status" value="4"/>
</dbReference>
<dbReference type="PROSITE" id="PS50113">
    <property type="entry name" value="PAC"/>
    <property type="match status" value="3"/>
</dbReference>
<dbReference type="InterPro" id="IPR013655">
    <property type="entry name" value="PAS_fold_3"/>
</dbReference>
<evidence type="ECO:0000256" key="5">
    <source>
        <dbReference type="ARBA" id="ARBA00022553"/>
    </source>
</evidence>
<dbReference type="SUPFAM" id="SSF55785">
    <property type="entry name" value="PYP-like sensor domain (PAS domain)"/>
    <property type="match status" value="4"/>
</dbReference>
<dbReference type="Pfam" id="PF00512">
    <property type="entry name" value="HisKA"/>
    <property type="match status" value="1"/>
</dbReference>
<keyword evidence="5 13" id="KW-0597">Phosphoprotein</keyword>
<dbReference type="SMART" id="SM00073">
    <property type="entry name" value="HPT"/>
    <property type="match status" value="1"/>
</dbReference>
<evidence type="ECO:0000256" key="15">
    <source>
        <dbReference type="SAM" id="MobiDB-lite"/>
    </source>
</evidence>